<feature type="region of interest" description="Disordered" evidence="1">
    <location>
        <begin position="39"/>
        <end position="78"/>
    </location>
</feature>
<proteinExistence type="predicted"/>
<organism evidence="2 3">
    <name type="scientific">Inquilinus limosus MP06</name>
    <dbReference type="NCBI Taxonomy" id="1398085"/>
    <lineage>
        <taxon>Bacteria</taxon>
        <taxon>Pseudomonadati</taxon>
        <taxon>Pseudomonadota</taxon>
        <taxon>Alphaproteobacteria</taxon>
        <taxon>Rhodospirillales</taxon>
        <taxon>Rhodospirillaceae</taxon>
        <taxon>Inquilinus</taxon>
    </lineage>
</organism>
<dbReference type="RefSeq" id="WP_034830842.1">
    <property type="nucleotide sequence ID" value="NZ_JANX01000002.1"/>
</dbReference>
<gene>
    <name evidence="2" type="ORF">P409_00930</name>
</gene>
<evidence type="ECO:0000256" key="1">
    <source>
        <dbReference type="SAM" id="MobiDB-lite"/>
    </source>
</evidence>
<reference evidence="2 3" key="1">
    <citation type="submission" date="2014-01" db="EMBL/GenBank/DDBJ databases">
        <title>Genome sequence determination for a cystic fibrosis isolate, Inquilinus limosus.</title>
        <authorList>
            <person name="Pino M."/>
            <person name="Di Conza J."/>
            <person name="Gutkind G."/>
        </authorList>
    </citation>
    <scope>NUCLEOTIDE SEQUENCE [LARGE SCALE GENOMIC DNA]</scope>
    <source>
        <strain evidence="2 3">MP06</strain>
    </source>
</reference>
<dbReference type="OrthoDB" id="7358411at2"/>
<dbReference type="AlphaFoldDB" id="A0A0A0DDU5"/>
<evidence type="ECO:0000313" key="2">
    <source>
        <dbReference type="EMBL" id="KGM36063.1"/>
    </source>
</evidence>
<protein>
    <recommendedName>
        <fullName evidence="4">Hypervirulence associated protein TUDOR domain-containing protein</fullName>
    </recommendedName>
</protein>
<evidence type="ECO:0000313" key="3">
    <source>
        <dbReference type="Proteomes" id="UP000029995"/>
    </source>
</evidence>
<dbReference type="EMBL" id="JANX01000002">
    <property type="protein sequence ID" value="KGM36063.1"/>
    <property type="molecule type" value="Genomic_DNA"/>
</dbReference>
<comment type="caution">
    <text evidence="2">The sequence shown here is derived from an EMBL/GenBank/DDBJ whole genome shotgun (WGS) entry which is preliminary data.</text>
</comment>
<feature type="compositionally biased region" description="Basic and acidic residues" evidence="1">
    <location>
        <begin position="49"/>
        <end position="78"/>
    </location>
</feature>
<dbReference type="Proteomes" id="UP000029995">
    <property type="component" value="Unassembled WGS sequence"/>
</dbReference>
<evidence type="ECO:0008006" key="4">
    <source>
        <dbReference type="Google" id="ProtNLM"/>
    </source>
</evidence>
<accession>A0A0A0DDU5</accession>
<name>A0A0A0DDU5_9PROT</name>
<sequence length="78" mass="8621">MKDYKFAIGSVVQVSRRSLSGHSGDGAFKVLAHYPSDTSGPLYRVRSVRGSEERMVPEHELSRSAERDSGAPRRSDGR</sequence>